<protein>
    <submittedName>
        <fullName evidence="1">Uncharacterized protein</fullName>
    </submittedName>
</protein>
<reference evidence="1 2" key="1">
    <citation type="submission" date="2013-12" db="EMBL/GenBank/DDBJ databases">
        <authorList>
            <person name="Zelazny A."/>
            <person name="Olivier K."/>
            <person name="Holland S."/>
            <person name="Lenaerts A."/>
            <person name="Ordway D."/>
            <person name="DeGroote M.A."/>
            <person name="Parker T."/>
            <person name="Sizemore C."/>
            <person name="Tallon L.J."/>
            <person name="Sadzewicz L.K."/>
            <person name="Sengamalay N."/>
            <person name="Fraser C.M."/>
            <person name="Hine E."/>
            <person name="Shefchek K.A."/>
            <person name="Das S.P."/>
            <person name="Tettelin H."/>
        </authorList>
    </citation>
    <scope>NUCLEOTIDE SEQUENCE [LARGE SCALE GENOMIC DNA]</scope>
    <source>
        <strain evidence="1 2">1956</strain>
    </source>
</reference>
<dbReference type="EMBL" id="JAOG01000002">
    <property type="protein sequence ID" value="EUA55389.1"/>
    <property type="molecule type" value="Genomic_DNA"/>
</dbReference>
<dbReference type="AlphaFoldDB" id="X8CH43"/>
<sequence length="55" mass="6205">MSEPAAAPTNDGFCRQNITPELRGYRADARWHGMRSKFIAGGGIQRRADDIRAEW</sequence>
<accession>X8CH43</accession>
<dbReference type="PATRIC" id="fig|1299331.3.peg.3454"/>
<proteinExistence type="predicted"/>
<gene>
    <name evidence="1" type="ORF">I550_3544</name>
</gene>
<organism evidence="1 2">
    <name type="scientific">Mycobacterium intracellulare 1956</name>
    <dbReference type="NCBI Taxonomy" id="1299331"/>
    <lineage>
        <taxon>Bacteria</taxon>
        <taxon>Bacillati</taxon>
        <taxon>Actinomycetota</taxon>
        <taxon>Actinomycetes</taxon>
        <taxon>Mycobacteriales</taxon>
        <taxon>Mycobacteriaceae</taxon>
        <taxon>Mycobacterium</taxon>
        <taxon>Mycobacterium avium complex (MAC)</taxon>
    </lineage>
</organism>
<evidence type="ECO:0000313" key="1">
    <source>
        <dbReference type="EMBL" id="EUA55389.1"/>
    </source>
</evidence>
<evidence type="ECO:0000313" key="2">
    <source>
        <dbReference type="Proteomes" id="UP000020825"/>
    </source>
</evidence>
<comment type="caution">
    <text evidence="1">The sequence shown here is derived from an EMBL/GenBank/DDBJ whole genome shotgun (WGS) entry which is preliminary data.</text>
</comment>
<dbReference type="Proteomes" id="UP000020825">
    <property type="component" value="Unassembled WGS sequence"/>
</dbReference>
<name>X8CH43_MYCIT</name>